<dbReference type="Pfam" id="PF03415">
    <property type="entry name" value="Peptidase_C11"/>
    <property type="match status" value="1"/>
</dbReference>
<dbReference type="PROSITE" id="PS51257">
    <property type="entry name" value="PROKAR_LIPOPROTEIN"/>
    <property type="match status" value="1"/>
</dbReference>
<accession>A0ABX5KRY1</accession>
<dbReference type="PANTHER" id="PTHR37835">
    <property type="entry name" value="ALPHA-CLOSTRIPAIN"/>
    <property type="match status" value="1"/>
</dbReference>
<dbReference type="Gene3D" id="3.40.50.11970">
    <property type="match status" value="1"/>
</dbReference>
<sequence>MRKGICRKMERMRTMAMCVIAGLVMGGCGDDGDGTSSASAERTVLIYAVGSDLSTNAERDVNDILKNSTSNQVNIVVAAGGGVPIEHDSSDSVQLDWTQLTHLAKGRDGALYRSVLGKENMGDGATFTSFVKWAVKTYPAKNYSIIFDDHGGGPIGGFGSDSVFRTDADQASLSIATIAESMKTIQADTGVTFDMVGFDACLMASAEIANAISPYARYLVASEDLEFGSWDYDNILKAVSKNPAIDGREFGEVVIDAARQNNNGTSGENNPALTLSMIDLTKMGAVVDAIDNLGGELTASLARDPSPPATPPADVATGNLCTTNWSCIAQARHGAEQFDNDFRSVAPDTVDLVSFAQSLVTFNPGHTGPVPATPEAIQRVKAAVADAVIDQATGSERTESSGLTIYVPASTIYSTTAGPAYSSLSFSASYKAFVAGYTAMAPGVMSDASAFSKGQPLNSGGVLTIAQPLSSALWLDAMPLAAIVDPTGNAAAIAPATTVNNATQISADRTLRRFVMNGNPVSVVPAEAPSAGSTYIVPVCYKPVRNATVSGGYLVATVTGDSVSLTSGRPILTYDTSAAGLYQAQPSDQIASRPYSYSSTDKRWDWADCSTLDSARYTNWGSTGPTFSASTIANGTSVMLGFMDISDFFYFSAGTPLTWQ</sequence>
<evidence type="ECO:0000313" key="1">
    <source>
        <dbReference type="EMBL" id="PVX85631.1"/>
    </source>
</evidence>
<dbReference type="PANTHER" id="PTHR37835:SF1">
    <property type="entry name" value="ALPHA-CLOSTRIPAIN"/>
    <property type="match status" value="1"/>
</dbReference>
<comment type="caution">
    <text evidence="1">The sequence shown here is derived from an EMBL/GenBank/DDBJ whole genome shotgun (WGS) entry which is preliminary data.</text>
</comment>
<evidence type="ECO:0000313" key="2">
    <source>
        <dbReference type="Proteomes" id="UP000245712"/>
    </source>
</evidence>
<keyword evidence="2" id="KW-1185">Reference proteome</keyword>
<name>A0ABX5KRY1_9BURK</name>
<organism evidence="1 2">
    <name type="scientific">Paraburkholderia unamae</name>
    <dbReference type="NCBI Taxonomy" id="219649"/>
    <lineage>
        <taxon>Bacteria</taxon>
        <taxon>Pseudomonadati</taxon>
        <taxon>Pseudomonadota</taxon>
        <taxon>Betaproteobacteria</taxon>
        <taxon>Burkholderiales</taxon>
        <taxon>Burkholderiaceae</taxon>
        <taxon>Paraburkholderia</taxon>
    </lineage>
</organism>
<gene>
    <name evidence="1" type="ORF">C7402_103208</name>
</gene>
<dbReference type="InterPro" id="IPR005077">
    <property type="entry name" value="Peptidase_C11"/>
</dbReference>
<dbReference type="Proteomes" id="UP000245712">
    <property type="component" value="Unassembled WGS sequence"/>
</dbReference>
<protein>
    <submittedName>
        <fullName evidence="1">Cysteine peptidase C11 family protein</fullName>
    </submittedName>
</protein>
<reference evidence="1 2" key="1">
    <citation type="submission" date="2018-05" db="EMBL/GenBank/DDBJ databases">
        <title>Genomic Encyclopedia of Type Strains, Phase IV (KMG-V): Genome sequencing to study the core and pangenomes of soil and plant-associated prokaryotes.</title>
        <authorList>
            <person name="Whitman W."/>
        </authorList>
    </citation>
    <scope>NUCLEOTIDE SEQUENCE [LARGE SCALE GENOMIC DNA]</scope>
    <source>
        <strain evidence="1 2">SCZa-39</strain>
    </source>
</reference>
<dbReference type="RefSeq" id="WP_116610161.1">
    <property type="nucleotide sequence ID" value="NZ_QEOB01000003.1"/>
</dbReference>
<proteinExistence type="predicted"/>
<dbReference type="EMBL" id="QEOB01000003">
    <property type="protein sequence ID" value="PVX85631.1"/>
    <property type="molecule type" value="Genomic_DNA"/>
</dbReference>